<dbReference type="Proteomes" id="UP000094869">
    <property type="component" value="Unassembled WGS sequence"/>
</dbReference>
<dbReference type="Proteomes" id="UP000095003">
    <property type="component" value="Unassembled WGS sequence"/>
</dbReference>
<evidence type="ECO:0000313" key="3">
    <source>
        <dbReference type="EMBL" id="ODR52522.1"/>
    </source>
</evidence>
<dbReference type="Proteomes" id="UP000094067">
    <property type="component" value="Unassembled WGS sequence"/>
</dbReference>
<proteinExistence type="predicted"/>
<reference evidence="5 8" key="1">
    <citation type="submission" date="2016-07" db="EMBL/GenBank/DDBJ databases">
        <title>Characterization of isolates of Eisenbergiella tayi derived from blood cultures, using whole genome sequencing.</title>
        <authorList>
            <person name="Burdz T."/>
            <person name="Wiebe D."/>
            <person name="Huynh C."/>
            <person name="Bernard K."/>
        </authorList>
    </citation>
    <scope>NUCLEOTIDE SEQUENCE [LARGE SCALE GENOMIC DNA]</scope>
    <source>
        <strain evidence="1 5">NML 110608</strain>
        <strain evidence="2 8">NML 120489</strain>
    </source>
</reference>
<dbReference type="SUPFAM" id="SSF52540">
    <property type="entry name" value="P-loop containing nucleoside triphosphate hydrolases"/>
    <property type="match status" value="1"/>
</dbReference>
<evidence type="ECO:0000313" key="4">
    <source>
        <dbReference type="EMBL" id="ODR59213.1"/>
    </source>
</evidence>
<dbReference type="AlphaFoldDB" id="A0A1E3AXW9"/>
<keyword evidence="2" id="KW-0418">Kinase</keyword>
<dbReference type="EMBL" id="MEHA01000006">
    <property type="protein sequence ID" value="ODR52522.1"/>
    <property type="molecule type" value="Genomic_DNA"/>
</dbReference>
<dbReference type="Proteomes" id="UP000094271">
    <property type="component" value="Unassembled WGS sequence"/>
</dbReference>
<evidence type="ECO:0000313" key="7">
    <source>
        <dbReference type="Proteomes" id="UP000094869"/>
    </source>
</evidence>
<organism evidence="2 8">
    <name type="scientific">Eisenbergiella tayi</name>
    <dbReference type="NCBI Taxonomy" id="1432052"/>
    <lineage>
        <taxon>Bacteria</taxon>
        <taxon>Bacillati</taxon>
        <taxon>Bacillota</taxon>
        <taxon>Clostridia</taxon>
        <taxon>Lachnospirales</taxon>
        <taxon>Lachnospiraceae</taxon>
        <taxon>Eisenbergiella</taxon>
    </lineage>
</organism>
<comment type="caution">
    <text evidence="2">The sequence shown here is derived from an EMBL/GenBank/DDBJ whole genome shotgun (WGS) entry which is preliminary data.</text>
</comment>
<dbReference type="GO" id="GO:0016301">
    <property type="term" value="F:kinase activity"/>
    <property type="evidence" value="ECO:0007669"/>
    <property type="project" value="UniProtKB-KW"/>
</dbReference>
<evidence type="ECO:0000313" key="1">
    <source>
        <dbReference type="EMBL" id="ODM05434.1"/>
    </source>
</evidence>
<dbReference type="EMBL" id="MCGI01000001">
    <property type="protein sequence ID" value="ODM13555.1"/>
    <property type="molecule type" value="Genomic_DNA"/>
</dbReference>
<dbReference type="EMBL" id="MCGH01000002">
    <property type="protein sequence ID" value="ODM05434.1"/>
    <property type="molecule type" value="Genomic_DNA"/>
</dbReference>
<evidence type="ECO:0000313" key="6">
    <source>
        <dbReference type="Proteomes" id="UP000094271"/>
    </source>
</evidence>
<dbReference type="Pfam" id="PF13189">
    <property type="entry name" value="Cytidylate_kin2"/>
    <property type="match status" value="1"/>
</dbReference>
<keyword evidence="7" id="KW-1185">Reference proteome</keyword>
<keyword evidence="2" id="KW-0808">Transferase</keyword>
<evidence type="ECO:0000313" key="5">
    <source>
        <dbReference type="Proteomes" id="UP000094067"/>
    </source>
</evidence>
<dbReference type="EC" id="2.7.4.25" evidence="2"/>
<protein>
    <submittedName>
        <fullName evidence="2">Cytidylate kinase</fullName>
        <ecNumber evidence="2">2.7.4.25</ecNumber>
    </submittedName>
</protein>
<dbReference type="GeneID" id="93299766"/>
<dbReference type="PATRIC" id="fig|1432052.3.peg.1392"/>
<dbReference type="RefSeq" id="WP_009251501.1">
    <property type="nucleotide sequence ID" value="NZ_BAABXS010000002.1"/>
</dbReference>
<dbReference type="OrthoDB" id="9781180at2"/>
<evidence type="ECO:0000313" key="8">
    <source>
        <dbReference type="Proteomes" id="UP000095003"/>
    </source>
</evidence>
<dbReference type="EMBL" id="MEHD01000015">
    <property type="protein sequence ID" value="ODR59213.1"/>
    <property type="molecule type" value="Genomic_DNA"/>
</dbReference>
<reference evidence="4 7" key="2">
    <citation type="submission" date="2016-08" db="EMBL/GenBank/DDBJ databases">
        <title>Characterization of Isolates of Eisenbergiella tayi Derived from Blood Cultures, Using Whole Genome Sequencing.</title>
        <authorList>
            <person name="Bernier A.-M."/>
            <person name="Burdz T."/>
            <person name="Wiebe D."/>
            <person name="Bernard K."/>
        </authorList>
    </citation>
    <scope>NUCLEOTIDE SEQUENCE [LARGE SCALE GENOMIC DNA]</scope>
    <source>
        <strain evidence="4 7">NML120146</strain>
    </source>
</reference>
<dbReference type="Gene3D" id="3.40.50.300">
    <property type="entry name" value="P-loop containing nucleotide triphosphate hydrolases"/>
    <property type="match status" value="1"/>
</dbReference>
<dbReference type="InterPro" id="IPR027417">
    <property type="entry name" value="P-loop_NTPase"/>
</dbReference>
<name>A0A1E3AXW9_9FIRM</name>
<accession>A0A1E3AXW9</accession>
<sequence>MGNLRTITIERQYASGGREIGKRLSEKLGIPFYDGQLLMLAAEKYGLNPEEVKANDEKVNRSLLYSVAAAVENFRGNDRGMLPYRIYQAQAETIRRLSMEGPCIFIGRCAGEILKEKRRSLNVFIYASSMAERRERANQIDNIPMTDADSYIHMKDKQRRDYYKMYAEKEWGDPLNYDLCMNSSALGYDRCVELIERAVRI</sequence>
<reference evidence="3 6" key="3">
    <citation type="submission" date="2016-08" db="EMBL/GenBank/DDBJ databases">
        <authorList>
            <person name="Seilhamer J.J."/>
        </authorList>
    </citation>
    <scope>NUCLEOTIDE SEQUENCE [LARGE SCALE GENOMIC DNA]</scope>
    <source>
        <strain evidence="3 6">NML150140-1</strain>
    </source>
</reference>
<evidence type="ECO:0000313" key="2">
    <source>
        <dbReference type="EMBL" id="ODM13555.1"/>
    </source>
</evidence>
<gene>
    <name evidence="2" type="primary">cmk_5</name>
    <name evidence="1" type="synonym">cmk_2</name>
    <name evidence="2" type="ORF">BEH84_01271</name>
    <name evidence="3" type="ORF">BEI59_10855</name>
    <name evidence="1" type="ORF">BEI61_01322</name>
    <name evidence="4" type="ORF">BEI63_06735</name>
</gene>